<feature type="compositionally biased region" description="Polar residues" evidence="7">
    <location>
        <begin position="27"/>
        <end position="37"/>
    </location>
</feature>
<feature type="compositionally biased region" description="Polar residues" evidence="7">
    <location>
        <begin position="382"/>
        <end position="392"/>
    </location>
</feature>
<feature type="compositionally biased region" description="Low complexity" evidence="7">
    <location>
        <begin position="14"/>
        <end position="25"/>
    </location>
</feature>
<feature type="region of interest" description="Disordered" evidence="7">
    <location>
        <begin position="1174"/>
        <end position="1208"/>
    </location>
</feature>
<feature type="compositionally biased region" description="Low complexity" evidence="7">
    <location>
        <begin position="1055"/>
        <end position="1066"/>
    </location>
</feature>
<feature type="compositionally biased region" description="Low complexity" evidence="7">
    <location>
        <begin position="368"/>
        <end position="379"/>
    </location>
</feature>
<feature type="compositionally biased region" description="Low complexity" evidence="7">
    <location>
        <begin position="1622"/>
        <end position="1636"/>
    </location>
</feature>
<dbReference type="Proteomes" id="UP000650467">
    <property type="component" value="Unassembled WGS sequence"/>
</dbReference>
<name>A0A835T026_CHLIN</name>
<feature type="domain" description="EF-hand" evidence="8">
    <location>
        <begin position="883"/>
        <end position="918"/>
    </location>
</feature>
<feature type="region of interest" description="Disordered" evidence="7">
    <location>
        <begin position="582"/>
        <end position="602"/>
    </location>
</feature>
<feature type="compositionally biased region" description="Gly residues" evidence="7">
    <location>
        <begin position="715"/>
        <end position="727"/>
    </location>
</feature>
<evidence type="ECO:0000256" key="3">
    <source>
        <dbReference type="ARBA" id="ARBA00022723"/>
    </source>
</evidence>
<keyword evidence="4" id="KW-0677">Repeat</keyword>
<feature type="domain" description="EF-hand" evidence="8">
    <location>
        <begin position="847"/>
        <end position="882"/>
    </location>
</feature>
<dbReference type="InterPro" id="IPR051426">
    <property type="entry name" value="Peflin/Sorcin_CaBP"/>
</dbReference>
<feature type="compositionally biased region" description="Polar residues" evidence="7">
    <location>
        <begin position="1"/>
        <end position="10"/>
    </location>
</feature>
<feature type="region of interest" description="Disordered" evidence="7">
    <location>
        <begin position="664"/>
        <end position="727"/>
    </location>
</feature>
<dbReference type="InterPro" id="IPR011992">
    <property type="entry name" value="EF-hand-dom_pair"/>
</dbReference>
<dbReference type="SUPFAM" id="SSF47473">
    <property type="entry name" value="EF-hand"/>
    <property type="match status" value="1"/>
</dbReference>
<feature type="region of interest" description="Disordered" evidence="7">
    <location>
        <begin position="1656"/>
        <end position="1695"/>
    </location>
</feature>
<comment type="subcellular location">
    <subcellularLocation>
        <location evidence="1">Cytoplasm</location>
    </subcellularLocation>
</comment>
<feature type="coiled-coil region" evidence="6">
    <location>
        <begin position="1482"/>
        <end position="1509"/>
    </location>
</feature>
<feature type="region of interest" description="Disordered" evidence="7">
    <location>
        <begin position="1247"/>
        <end position="1273"/>
    </location>
</feature>
<feature type="region of interest" description="Disordered" evidence="7">
    <location>
        <begin position="776"/>
        <end position="812"/>
    </location>
</feature>
<feature type="compositionally biased region" description="Low complexity" evidence="7">
    <location>
        <begin position="1450"/>
        <end position="1459"/>
    </location>
</feature>
<dbReference type="InterPro" id="IPR018247">
    <property type="entry name" value="EF_Hand_1_Ca_BS"/>
</dbReference>
<dbReference type="OrthoDB" id="26525at2759"/>
<dbReference type="GO" id="GO:0005509">
    <property type="term" value="F:calcium ion binding"/>
    <property type="evidence" value="ECO:0007669"/>
    <property type="project" value="InterPro"/>
</dbReference>
<keyword evidence="10" id="KW-1185">Reference proteome</keyword>
<sequence>MQTEESSTAALDTAGQGAARGAPGRSLTRNRSFSQVRSMGRAASRRALQLHGSRDSSPPSTSHSVRGAGSPTLPHHGDDEEDEDGDQGAPGAQVEGSGRAQRQQQEGIGAGPDPKQGAAGEVSTAVAAAPAPAPSQKTDDELAAEAARWAAEAAAEAELSLSAELHGSATAGVAQGSRAPTTVGPTSRPQPTSRIVDSGEAEGRREAAGLDVLISLDAAAAAAKMALLQQQHLQQQQPSLVWRSAHSIHGLDRAQHPHGAIRHYQVTVKPEHTQAALPGAQSHRIVGGTAINGRDAGGEADGKGLGHASGGSRTDMGMGMDTEGGTQHNPRPADVAGVHPSGAVTHRSARFASGASGDGDGGNVQDGAESASAVLAAAAQRGQETSEQQVLQPQPPPTARTARSVRLREPEAGGGGGGGASTAAGVGVSALKGSRSSRTVSGTGDVGGGGTGPGDGTTDGAGPGDGGGMSSRRARIMSAAPGRDRAGTQDGVTATVTTGDDGSDGRAEYHRSTASARVEQLLLSRARSAVPSVRDVLGSDAVKDMAGECWHRMPAVPLDLDHTPDLDLVPLGAKSALTGAPVTRVPRSKSARPVPGARAAGAGGLWELGKSKSALYSDPGSASDSDLSAGDAAHLDASLWGGHPELLGADAAARPLRTTKSFITPLSSRTAESKSALASARTKDGMGSQHTTAGGASTGAGAASGPSRRSSTVGGDEGVAAGGGSGSGAAASAVHAKALASLMLAAADDPLLAHVMENARKRAALEREKRRAAAAAAAGGSAAAGGGGGAADSSWAGEDQGEEGAAPSAASRRAQDKARVQLLFQRQAEDWARAHGAAPPRRRLAPAVTKMVEQWFSLVDDDSSGALEARELAAALSAAGVPCDESDIRELVRIIDVNHDGSVTWAEFQSFLLREFAAGKNLINGDYVLPSGKRLPFGAMIARLKRQRVLEDVLAGGKARSKYVDMLYKPKALAEELGLTREAAAALEKLVRTNVGEAAAAANQSTTAGGGSAGLVRTTSMALASLSRATSPRHLYQKHAYYQTMRQRESDVGDQATTEAAQTGQTRSRSGKFKILPSPVSKRVLMQPAVDAAAAEEEAALAAAHAGAAAAEEGGDGDGACASMYHKLNAGASVLHSIYSQHAAADGEGPAAPGDAADVPVENPVFKLTEVGLAAEDTEDDEDEDPGADNIGWRPFPGPIIPPVPTIRRPDTRAFKRALIGARRTAPAYLLQRYGLPEPRVAAAAAAASGPASLPPPPPLRGAGRRRSRSRRRAGGAAAALTVVVSGDGAAAADAEGQLSPVASAATASDLLGDGPSASSLAAAAMPLKQPGSGAASAAAAGAAANAAATAALSYNSSYGAGMTRYRRWSMYQIDPAAENPDYWQAKAAALLMRHTKRLFKAVPGAGGARARAAAAASAATAATEAASRGLYSPPTGLAMPPPSHRPLPGISHASAPASPGGGAAAAGISSAAAHAMHLPDAQELLSKHAALQQQHKEERQAAREAVRRVHTDQLLQRLRYDAAAEMGGGGDGEMDEGICIDEDAGDDDGVGQANPPATAAAAAAVAAAHRAAAEAALGFSRQGARPVRRPGGAVCVQAPPVFSGVGTAVIASTSPTKQVSRRPQPNAASAAAALAARRRRAPPPALTAAMLAEALSPDGGSPNAGRGSPSGWDPHTHLPQLQLPSPGGFKAGLHPAVAAGMTAGAGGSAAASPSARGRRHG</sequence>
<feature type="compositionally biased region" description="Low complexity" evidence="7">
    <location>
        <begin position="117"/>
        <end position="130"/>
    </location>
</feature>
<feature type="compositionally biased region" description="Acidic residues" evidence="7">
    <location>
        <begin position="1176"/>
        <end position="1187"/>
    </location>
</feature>
<reference evidence="9" key="1">
    <citation type="journal article" date="2020" name="bioRxiv">
        <title>Comparative genomics of Chlamydomonas.</title>
        <authorList>
            <person name="Craig R.J."/>
            <person name="Hasan A.R."/>
            <person name="Ness R.W."/>
            <person name="Keightley P.D."/>
        </authorList>
    </citation>
    <scope>NUCLEOTIDE SEQUENCE</scope>
    <source>
        <strain evidence="9">SAG 7.73</strain>
    </source>
</reference>
<gene>
    <name evidence="9" type="ORF">HXX76_007736</name>
</gene>
<feature type="compositionally biased region" description="Low complexity" evidence="7">
    <location>
        <begin position="488"/>
        <end position="500"/>
    </location>
</feature>
<feature type="compositionally biased region" description="Gly residues" evidence="7">
    <location>
        <begin position="444"/>
        <end position="469"/>
    </location>
</feature>
<evidence type="ECO:0000256" key="4">
    <source>
        <dbReference type="ARBA" id="ARBA00022737"/>
    </source>
</evidence>
<keyword evidence="2" id="KW-0963">Cytoplasm</keyword>
<dbReference type="GO" id="GO:0005737">
    <property type="term" value="C:cytoplasm"/>
    <property type="evidence" value="ECO:0007669"/>
    <property type="project" value="UniProtKB-SubCell"/>
</dbReference>
<keyword evidence="5" id="KW-0106">Calcium</keyword>
<evidence type="ECO:0000259" key="8">
    <source>
        <dbReference type="PROSITE" id="PS50222"/>
    </source>
</evidence>
<feature type="region of interest" description="Disordered" evidence="7">
    <location>
        <begin position="170"/>
        <end position="202"/>
    </location>
</feature>
<protein>
    <recommendedName>
        <fullName evidence="8">EF-hand domain-containing protein</fullName>
    </recommendedName>
</protein>
<dbReference type="PANTHER" id="PTHR46212:SF3">
    <property type="entry name" value="GH27120P"/>
    <property type="match status" value="1"/>
</dbReference>
<organism evidence="9 10">
    <name type="scientific">Chlamydomonas incerta</name>
    <dbReference type="NCBI Taxonomy" id="51695"/>
    <lineage>
        <taxon>Eukaryota</taxon>
        <taxon>Viridiplantae</taxon>
        <taxon>Chlorophyta</taxon>
        <taxon>core chlorophytes</taxon>
        <taxon>Chlorophyceae</taxon>
        <taxon>CS clade</taxon>
        <taxon>Chlamydomonadales</taxon>
        <taxon>Chlamydomonadaceae</taxon>
        <taxon>Chlamydomonas</taxon>
    </lineage>
</organism>
<feature type="compositionally biased region" description="Polar residues" evidence="7">
    <location>
        <begin position="178"/>
        <end position="195"/>
    </location>
</feature>
<feature type="region of interest" description="Disordered" evidence="7">
    <location>
        <begin position="1"/>
        <end position="149"/>
    </location>
</feature>
<feature type="region of interest" description="Disordered" evidence="7">
    <location>
        <begin position="295"/>
        <end position="507"/>
    </location>
</feature>
<feature type="compositionally biased region" description="Low complexity" evidence="7">
    <location>
        <begin position="314"/>
        <end position="326"/>
    </location>
</feature>
<evidence type="ECO:0000256" key="5">
    <source>
        <dbReference type="ARBA" id="ARBA00022837"/>
    </source>
</evidence>
<evidence type="ECO:0000256" key="7">
    <source>
        <dbReference type="SAM" id="MobiDB-lite"/>
    </source>
</evidence>
<dbReference type="EMBL" id="JAEHOC010000016">
    <property type="protein sequence ID" value="KAG2434851.1"/>
    <property type="molecule type" value="Genomic_DNA"/>
</dbReference>
<evidence type="ECO:0000256" key="6">
    <source>
        <dbReference type="SAM" id="Coils"/>
    </source>
</evidence>
<feature type="compositionally biased region" description="Pro residues" evidence="7">
    <location>
        <begin position="1196"/>
        <end position="1205"/>
    </location>
</feature>
<dbReference type="GO" id="GO:0048306">
    <property type="term" value="F:calcium-dependent protein binding"/>
    <property type="evidence" value="ECO:0007669"/>
    <property type="project" value="UniProtKB-ARBA"/>
</dbReference>
<feature type="region of interest" description="Disordered" evidence="7">
    <location>
        <begin position="1431"/>
        <end position="1463"/>
    </location>
</feature>
<dbReference type="PANTHER" id="PTHR46212">
    <property type="entry name" value="PEFLIN"/>
    <property type="match status" value="1"/>
</dbReference>
<feature type="compositionally biased region" description="Low complexity" evidence="7">
    <location>
        <begin position="421"/>
        <end position="443"/>
    </location>
</feature>
<feature type="region of interest" description="Disordered" evidence="7">
    <location>
        <begin position="1614"/>
        <end position="1642"/>
    </location>
</feature>
<feature type="compositionally biased region" description="Basic residues" evidence="7">
    <location>
        <begin position="1263"/>
        <end position="1273"/>
    </location>
</feature>
<dbReference type="InterPro" id="IPR002048">
    <property type="entry name" value="EF_hand_dom"/>
</dbReference>
<feature type="compositionally biased region" description="Low complexity" evidence="7">
    <location>
        <begin position="55"/>
        <end position="67"/>
    </location>
</feature>
<dbReference type="PROSITE" id="PS00018">
    <property type="entry name" value="EF_HAND_1"/>
    <property type="match status" value="2"/>
</dbReference>
<accession>A0A835T026</accession>
<dbReference type="Gene3D" id="1.10.238.10">
    <property type="entry name" value="EF-hand"/>
    <property type="match status" value="1"/>
</dbReference>
<evidence type="ECO:0000256" key="2">
    <source>
        <dbReference type="ARBA" id="ARBA00022490"/>
    </source>
</evidence>
<keyword evidence="6" id="KW-0175">Coiled coil</keyword>
<dbReference type="Pfam" id="PF13499">
    <property type="entry name" value="EF-hand_7"/>
    <property type="match status" value="1"/>
</dbReference>
<evidence type="ECO:0000256" key="1">
    <source>
        <dbReference type="ARBA" id="ARBA00004496"/>
    </source>
</evidence>
<evidence type="ECO:0000313" key="10">
    <source>
        <dbReference type="Proteomes" id="UP000650467"/>
    </source>
</evidence>
<proteinExistence type="predicted"/>
<dbReference type="PROSITE" id="PS50222">
    <property type="entry name" value="EF_HAND_2"/>
    <property type="match status" value="2"/>
</dbReference>
<keyword evidence="3" id="KW-0479">Metal-binding</keyword>
<feature type="region of interest" description="Disordered" evidence="7">
    <location>
        <begin position="1046"/>
        <end position="1074"/>
    </location>
</feature>
<feature type="compositionally biased region" description="Low complexity" evidence="7">
    <location>
        <begin position="691"/>
        <end position="714"/>
    </location>
</feature>
<evidence type="ECO:0000313" key="9">
    <source>
        <dbReference type="EMBL" id="KAG2434851.1"/>
    </source>
</evidence>
<comment type="caution">
    <text evidence="9">The sequence shown here is derived from an EMBL/GenBank/DDBJ whole genome shotgun (WGS) entry which is preliminary data.</text>
</comment>